<keyword evidence="7 9" id="KW-0472">Membrane</keyword>
<organism evidence="11 12">
    <name type="scientific">Exophiala mesophila</name>
    <name type="common">Black yeast-like fungus</name>
    <dbReference type="NCBI Taxonomy" id="212818"/>
    <lineage>
        <taxon>Eukaryota</taxon>
        <taxon>Fungi</taxon>
        <taxon>Dikarya</taxon>
        <taxon>Ascomycota</taxon>
        <taxon>Pezizomycotina</taxon>
        <taxon>Eurotiomycetes</taxon>
        <taxon>Chaetothyriomycetidae</taxon>
        <taxon>Chaetothyriales</taxon>
        <taxon>Herpotrichiellaceae</taxon>
        <taxon>Exophiala</taxon>
    </lineage>
</organism>
<dbReference type="GO" id="GO:0016020">
    <property type="term" value="C:membrane"/>
    <property type="evidence" value="ECO:0007669"/>
    <property type="project" value="UniProtKB-SubCell"/>
</dbReference>
<dbReference type="GeneID" id="27324000"/>
<dbReference type="Proteomes" id="UP000054302">
    <property type="component" value="Unassembled WGS sequence"/>
</dbReference>
<keyword evidence="12" id="KW-1185">Reference proteome</keyword>
<evidence type="ECO:0000313" key="11">
    <source>
        <dbReference type="EMBL" id="KIV91639.1"/>
    </source>
</evidence>
<feature type="transmembrane region" description="Helical" evidence="9">
    <location>
        <begin position="15"/>
        <end position="34"/>
    </location>
</feature>
<dbReference type="InterPro" id="IPR029058">
    <property type="entry name" value="AB_hydrolase_fold"/>
</dbReference>
<feature type="compositionally biased region" description="Low complexity" evidence="8">
    <location>
        <begin position="607"/>
        <end position="629"/>
    </location>
</feature>
<dbReference type="GO" id="GO:0016787">
    <property type="term" value="F:hydrolase activity"/>
    <property type="evidence" value="ECO:0007669"/>
    <property type="project" value="UniProtKB-KW"/>
</dbReference>
<dbReference type="HOGENOM" id="CLU_010974_5_1_1"/>
<reference evidence="11 12" key="1">
    <citation type="submission" date="2015-01" db="EMBL/GenBank/DDBJ databases">
        <title>The Genome Sequence of Exophiala mesophila CBS40295.</title>
        <authorList>
            <consortium name="The Broad Institute Genomics Platform"/>
            <person name="Cuomo C."/>
            <person name="de Hoog S."/>
            <person name="Gorbushina A."/>
            <person name="Stielow B."/>
            <person name="Teixiera M."/>
            <person name="Abouelleil A."/>
            <person name="Chapman S.B."/>
            <person name="Priest M."/>
            <person name="Young S.K."/>
            <person name="Wortman J."/>
            <person name="Nusbaum C."/>
            <person name="Birren B."/>
        </authorList>
    </citation>
    <scope>NUCLEOTIDE SEQUENCE [LARGE SCALE GENOMIC DNA]</scope>
    <source>
        <strain evidence="11 12">CBS 40295</strain>
    </source>
</reference>
<comment type="subcellular location">
    <subcellularLocation>
        <location evidence="1">Membrane</location>
        <topology evidence="1">Single-pass membrane protein</topology>
    </subcellularLocation>
</comment>
<evidence type="ECO:0000256" key="6">
    <source>
        <dbReference type="ARBA" id="ARBA00023098"/>
    </source>
</evidence>
<dbReference type="PANTHER" id="PTHR11005">
    <property type="entry name" value="LYSOSOMAL ACID LIPASE-RELATED"/>
    <property type="match status" value="1"/>
</dbReference>
<feature type="compositionally biased region" description="Polar residues" evidence="8">
    <location>
        <begin position="661"/>
        <end position="674"/>
    </location>
</feature>
<dbReference type="FunFam" id="3.40.50.1820:FF:000095">
    <property type="entry name" value="Triglyceride lipase-cholesterol esterase"/>
    <property type="match status" value="1"/>
</dbReference>
<keyword evidence="5 9" id="KW-1133">Transmembrane helix</keyword>
<keyword evidence="3" id="KW-0378">Hydrolase</keyword>
<feature type="region of interest" description="Disordered" evidence="8">
    <location>
        <begin position="476"/>
        <end position="696"/>
    </location>
</feature>
<evidence type="ECO:0000256" key="3">
    <source>
        <dbReference type="ARBA" id="ARBA00022801"/>
    </source>
</evidence>
<sequence>MARVPFIGRLFWREYIALFGSLVLVALEVFVRIITLGLPQPIIRFCYNTSRKVFNRLSSQRSKQARSQNKSLYSSIATCSDFTDLCALFDYYAEEHVVQTSDGYLLGVHRLPFRKGEENSGARVNAGPDSLIKPVVYLHHGLLMNSEVWVCLTEEERCLPFVLASKGYDVWLGNNRGNKYSKKSTKHSPTSPGFWNFSMDEFAFHDIPDTIDYVLNTTSQPSLSYIGFSQGTAQAFATLSIHPGLNEKVNLFIALAPAMAPAGLSNGIVDSLVKASPDVLFLAFGRKSILSSATMWQSILYQPIFVRLIDMSLSFLFAWYGKNISVQQKLAAYPHLYSFTSTKSVVHWFQIIRNKSFQMYDDDASTQFSIGATNRYYKVAKFPTRNIKTPIVLVYGGSDSLIDIRVMLKELPRHTISTEIPHFEHLDFLWAQDVDKLVFPHVLEALQFYSHGRSRNGIPKGLALSIADTAYLHRRNHSGSTTPWSEDEGGYSDYDGTAETPRTPRIKSYAQLQREQQYQSPNTSTQAPAPARAGSGQGPIQSPSRASSATSPSQHLWTQTPSNSTSTGREDQSQTQTRGEEEGEEEEEGQNSIGKSTSVSIDNFSMTTSTPKAKAKAKAPQSQPQLQKSRTIHNAAARERERDTDPPDADADSVSVAATSGRSSPSMTGNTTPILPTAFTPKGIRVGSSRPSIGLG</sequence>
<keyword evidence="4" id="KW-0442">Lipid degradation</keyword>
<gene>
    <name evidence="11" type="ORF">PV10_06155</name>
</gene>
<evidence type="ECO:0000256" key="5">
    <source>
        <dbReference type="ARBA" id="ARBA00022989"/>
    </source>
</evidence>
<dbReference type="Pfam" id="PF00561">
    <property type="entry name" value="Abhydrolase_1"/>
    <property type="match status" value="1"/>
</dbReference>
<evidence type="ECO:0000259" key="10">
    <source>
        <dbReference type="Pfam" id="PF00561"/>
    </source>
</evidence>
<evidence type="ECO:0000256" key="8">
    <source>
        <dbReference type="SAM" id="MobiDB-lite"/>
    </source>
</evidence>
<evidence type="ECO:0000256" key="9">
    <source>
        <dbReference type="SAM" id="Phobius"/>
    </source>
</evidence>
<feature type="compositionally biased region" description="Basic and acidic residues" evidence="8">
    <location>
        <begin position="636"/>
        <end position="645"/>
    </location>
</feature>
<name>A0A0D1ZCI4_EXOME</name>
<dbReference type="STRING" id="212818.A0A0D1ZCI4"/>
<evidence type="ECO:0000256" key="7">
    <source>
        <dbReference type="ARBA" id="ARBA00023136"/>
    </source>
</evidence>
<dbReference type="GO" id="GO:0016042">
    <property type="term" value="P:lipid catabolic process"/>
    <property type="evidence" value="ECO:0007669"/>
    <property type="project" value="UniProtKB-KW"/>
</dbReference>
<protein>
    <recommendedName>
        <fullName evidence="10">AB hydrolase-1 domain-containing protein</fullName>
    </recommendedName>
</protein>
<feature type="compositionally biased region" description="Polar residues" evidence="8">
    <location>
        <begin position="590"/>
        <end position="606"/>
    </location>
</feature>
<feature type="domain" description="AB hydrolase-1" evidence="10">
    <location>
        <begin position="134"/>
        <end position="430"/>
    </location>
</feature>
<keyword evidence="6" id="KW-0443">Lipid metabolism</keyword>
<feature type="compositionally biased region" description="Polar residues" evidence="8">
    <location>
        <begin position="554"/>
        <end position="577"/>
    </location>
</feature>
<dbReference type="AlphaFoldDB" id="A0A0D1ZCI4"/>
<dbReference type="EMBL" id="KN847523">
    <property type="protein sequence ID" value="KIV91639.1"/>
    <property type="molecule type" value="Genomic_DNA"/>
</dbReference>
<dbReference type="Gene3D" id="3.40.50.1820">
    <property type="entry name" value="alpha/beta hydrolase"/>
    <property type="match status" value="1"/>
</dbReference>
<dbReference type="InterPro" id="IPR000073">
    <property type="entry name" value="AB_hydrolase_1"/>
</dbReference>
<proteinExistence type="predicted"/>
<dbReference type="OMA" id="WRMYNEI"/>
<evidence type="ECO:0000256" key="1">
    <source>
        <dbReference type="ARBA" id="ARBA00004167"/>
    </source>
</evidence>
<keyword evidence="2 9" id="KW-0812">Transmembrane</keyword>
<evidence type="ECO:0000256" key="4">
    <source>
        <dbReference type="ARBA" id="ARBA00022963"/>
    </source>
</evidence>
<feature type="compositionally biased region" description="Polar residues" evidence="8">
    <location>
        <begin position="510"/>
        <end position="527"/>
    </location>
</feature>
<evidence type="ECO:0000256" key="2">
    <source>
        <dbReference type="ARBA" id="ARBA00022692"/>
    </source>
</evidence>
<dbReference type="OrthoDB" id="9974421at2759"/>
<dbReference type="VEuPathDB" id="FungiDB:PV10_06155"/>
<evidence type="ECO:0000313" key="12">
    <source>
        <dbReference type="Proteomes" id="UP000054302"/>
    </source>
</evidence>
<accession>A0A0D1ZCI4</accession>
<dbReference type="RefSeq" id="XP_016223213.1">
    <property type="nucleotide sequence ID" value="XM_016370920.1"/>
</dbReference>
<dbReference type="SUPFAM" id="SSF53474">
    <property type="entry name" value="alpha/beta-Hydrolases"/>
    <property type="match status" value="1"/>
</dbReference>
<feature type="compositionally biased region" description="Low complexity" evidence="8">
    <location>
        <begin position="542"/>
        <end position="553"/>
    </location>
</feature>